<feature type="non-terminal residue" evidence="15">
    <location>
        <position position="1"/>
    </location>
</feature>
<comment type="caution">
    <text evidence="15">The sequence shown here is derived from an EMBL/GenBank/DDBJ whole genome shotgun (WGS) entry which is preliminary data.</text>
</comment>
<keyword evidence="5" id="KW-0004">4Fe-4S</keyword>
<evidence type="ECO:0000256" key="2">
    <source>
        <dbReference type="ARBA" id="ARBA00008343"/>
    </source>
</evidence>
<evidence type="ECO:0000256" key="5">
    <source>
        <dbReference type="ARBA" id="ARBA00022485"/>
    </source>
</evidence>
<dbReference type="GO" id="GO:0006298">
    <property type="term" value="P:mismatch repair"/>
    <property type="evidence" value="ECO:0007669"/>
    <property type="project" value="TreeGrafter"/>
</dbReference>
<dbReference type="InterPro" id="IPR011257">
    <property type="entry name" value="DNA_glycosylase"/>
</dbReference>
<comment type="catalytic activity">
    <reaction evidence="1 13">
        <text>Hydrolyzes free adenine bases from 7,8-dihydro-8-oxoguanine:adenine mismatched double-stranded DNA, leaving an apurinic site.</text>
        <dbReference type="EC" id="3.2.2.31"/>
    </reaction>
</comment>
<dbReference type="EC" id="3.2.2.31" evidence="3 13"/>
<dbReference type="GO" id="GO:0006284">
    <property type="term" value="P:base-excision repair"/>
    <property type="evidence" value="ECO:0007669"/>
    <property type="project" value="UniProtKB-UniRule"/>
</dbReference>
<dbReference type="AlphaFoldDB" id="S8BZ57"/>
<organism evidence="15 16">
    <name type="scientific">Genlisea aurea</name>
    <dbReference type="NCBI Taxonomy" id="192259"/>
    <lineage>
        <taxon>Eukaryota</taxon>
        <taxon>Viridiplantae</taxon>
        <taxon>Streptophyta</taxon>
        <taxon>Embryophyta</taxon>
        <taxon>Tracheophyta</taxon>
        <taxon>Spermatophyta</taxon>
        <taxon>Magnoliopsida</taxon>
        <taxon>eudicotyledons</taxon>
        <taxon>Gunneridae</taxon>
        <taxon>Pentapetalae</taxon>
        <taxon>asterids</taxon>
        <taxon>lamiids</taxon>
        <taxon>Lamiales</taxon>
        <taxon>Lentibulariaceae</taxon>
        <taxon>Genlisea</taxon>
    </lineage>
</organism>
<evidence type="ECO:0000256" key="11">
    <source>
        <dbReference type="ARBA" id="ARBA00023204"/>
    </source>
</evidence>
<name>S8BZ57_9LAMI</name>
<dbReference type="PANTHER" id="PTHR42944:SF1">
    <property type="entry name" value="ADENINE DNA GLYCOSYLASE"/>
    <property type="match status" value="1"/>
</dbReference>
<dbReference type="SUPFAM" id="SSF48150">
    <property type="entry name" value="DNA-glycosylase"/>
    <property type="match status" value="1"/>
</dbReference>
<dbReference type="InterPro" id="IPR029119">
    <property type="entry name" value="MutY_C"/>
</dbReference>
<dbReference type="InterPro" id="IPR015797">
    <property type="entry name" value="NUDIX_hydrolase-like_dom_sf"/>
</dbReference>
<dbReference type="GO" id="GO:0046872">
    <property type="term" value="F:metal ion binding"/>
    <property type="evidence" value="ECO:0007669"/>
    <property type="project" value="UniProtKB-UniRule"/>
</dbReference>
<comment type="function">
    <text evidence="13">Adenine glycosylase active on G-A mispairs.</text>
</comment>
<accession>S8BZ57</accession>
<feature type="non-terminal residue" evidence="15">
    <location>
        <position position="235"/>
    </location>
</feature>
<dbReference type="Gene3D" id="3.90.79.10">
    <property type="entry name" value="Nucleoside Triphosphate Pyrophosphohydrolase"/>
    <property type="match status" value="1"/>
</dbReference>
<dbReference type="Pfam" id="PF14815">
    <property type="entry name" value="NUDIX_4"/>
    <property type="match status" value="1"/>
</dbReference>
<dbReference type="SUPFAM" id="SSF55811">
    <property type="entry name" value="Nudix"/>
    <property type="match status" value="1"/>
</dbReference>
<evidence type="ECO:0000256" key="1">
    <source>
        <dbReference type="ARBA" id="ARBA00000843"/>
    </source>
</evidence>
<evidence type="ECO:0000256" key="13">
    <source>
        <dbReference type="RuleBase" id="RU365096"/>
    </source>
</evidence>
<evidence type="ECO:0000256" key="12">
    <source>
        <dbReference type="ARBA" id="ARBA00023295"/>
    </source>
</evidence>
<evidence type="ECO:0000256" key="9">
    <source>
        <dbReference type="ARBA" id="ARBA00023004"/>
    </source>
</evidence>
<dbReference type="InterPro" id="IPR004035">
    <property type="entry name" value="Endouclease-III_FeS-bd_BS"/>
</dbReference>
<gene>
    <name evidence="15" type="ORF">M569_15093</name>
</gene>
<dbReference type="GO" id="GO:0032357">
    <property type="term" value="F:oxidized purine DNA binding"/>
    <property type="evidence" value="ECO:0007669"/>
    <property type="project" value="TreeGrafter"/>
</dbReference>
<keyword evidence="9 13" id="KW-0408">Iron</keyword>
<evidence type="ECO:0000256" key="8">
    <source>
        <dbReference type="ARBA" id="ARBA00022801"/>
    </source>
</evidence>
<dbReference type="GO" id="GO:0034039">
    <property type="term" value="F:8-oxo-7,8-dihydroguanine DNA N-glycosylase activity"/>
    <property type="evidence" value="ECO:0007669"/>
    <property type="project" value="TreeGrafter"/>
</dbReference>
<dbReference type="GO" id="GO:0035485">
    <property type="term" value="F:adenine/guanine mispair binding"/>
    <property type="evidence" value="ECO:0007669"/>
    <property type="project" value="TreeGrafter"/>
</dbReference>
<keyword evidence="8" id="KW-0378">Hydrolase</keyword>
<keyword evidence="6" id="KW-0479">Metal-binding</keyword>
<keyword evidence="10" id="KW-0411">Iron-sulfur</keyword>
<comment type="similarity">
    <text evidence="2 13">Belongs to the Nth/MutY family.</text>
</comment>
<reference evidence="15 16" key="1">
    <citation type="journal article" date="2013" name="BMC Genomics">
        <title>The miniature genome of a carnivorous plant Genlisea aurea contains a low number of genes and short non-coding sequences.</title>
        <authorList>
            <person name="Leushkin E.V."/>
            <person name="Sutormin R.A."/>
            <person name="Nabieva E.R."/>
            <person name="Penin A.A."/>
            <person name="Kondrashov A.S."/>
            <person name="Logacheva M.D."/>
        </authorList>
    </citation>
    <scope>NUCLEOTIDE SEQUENCE [LARGE SCALE GENOMIC DNA]</scope>
</reference>
<dbReference type="PANTHER" id="PTHR42944">
    <property type="entry name" value="ADENINE DNA GLYCOSYLASE"/>
    <property type="match status" value="1"/>
</dbReference>
<dbReference type="OrthoDB" id="10248838at2759"/>
<evidence type="ECO:0000259" key="14">
    <source>
        <dbReference type="Pfam" id="PF14815"/>
    </source>
</evidence>
<keyword evidence="16" id="KW-1185">Reference proteome</keyword>
<dbReference type="Gene3D" id="1.10.1670.10">
    <property type="entry name" value="Helix-hairpin-Helix base-excision DNA repair enzymes (C-terminal)"/>
    <property type="match status" value="1"/>
</dbReference>
<dbReference type="GO" id="GO:0000701">
    <property type="term" value="F:purine-specific mismatch base pair DNA N-glycosylase activity"/>
    <property type="evidence" value="ECO:0007669"/>
    <property type="project" value="UniProtKB-EC"/>
</dbReference>
<protein>
    <recommendedName>
        <fullName evidence="4 13">Adenine DNA glycosylase</fullName>
        <ecNumber evidence="3 13">3.2.2.31</ecNumber>
    </recommendedName>
</protein>
<evidence type="ECO:0000256" key="3">
    <source>
        <dbReference type="ARBA" id="ARBA00012045"/>
    </source>
</evidence>
<evidence type="ECO:0000256" key="7">
    <source>
        <dbReference type="ARBA" id="ARBA00022763"/>
    </source>
</evidence>
<dbReference type="InterPro" id="IPR023170">
    <property type="entry name" value="HhH_base_excis_C"/>
</dbReference>
<dbReference type="PROSITE" id="PS00764">
    <property type="entry name" value="ENDONUCLEASE_III_1"/>
    <property type="match status" value="1"/>
</dbReference>
<comment type="cofactor">
    <cofactor evidence="13">
        <name>[4Fe-4S] cluster</name>
        <dbReference type="ChEBI" id="CHEBI:49883"/>
    </cofactor>
    <text evidence="13">Binds 1 [4Fe-4S] cluster.</text>
</comment>
<evidence type="ECO:0000313" key="15">
    <source>
        <dbReference type="EMBL" id="EPS59714.1"/>
    </source>
</evidence>
<dbReference type="GO" id="GO:0005634">
    <property type="term" value="C:nucleus"/>
    <property type="evidence" value="ECO:0007669"/>
    <property type="project" value="TreeGrafter"/>
</dbReference>
<evidence type="ECO:0000256" key="6">
    <source>
        <dbReference type="ARBA" id="ARBA00022723"/>
    </source>
</evidence>
<evidence type="ECO:0000256" key="10">
    <source>
        <dbReference type="ARBA" id="ARBA00023014"/>
    </source>
</evidence>
<keyword evidence="7 13" id="KW-0227">DNA damage</keyword>
<evidence type="ECO:0000256" key="4">
    <source>
        <dbReference type="ARBA" id="ARBA00022023"/>
    </source>
</evidence>
<sequence>RLANQLVDPSRPGDFNQSIMELGATICSPSNPGCSACPISSQCLALSISKEKKSVQVIDYPSKVTKPKPRHDFCAVCVVETFHETRSNSRYLLVKRPDEGLLAGLWEFPSVRVDGDADPSSRREAVDDFLIRSFGLDSKANCEIVSRDEIGVHVHVFTHIRLEMYVELMVLHLKVGIELLHEREEGRRLVYKYVDGDTLSSLGLTSSVRKVHEMIQKFKNSSCDSRTGKKKRKQK</sequence>
<dbReference type="Proteomes" id="UP000015453">
    <property type="component" value="Unassembled WGS sequence"/>
</dbReference>
<dbReference type="EMBL" id="AUSU01008136">
    <property type="protein sequence ID" value="EPS59714.1"/>
    <property type="molecule type" value="Genomic_DNA"/>
</dbReference>
<keyword evidence="11" id="KW-0234">DNA repair</keyword>
<dbReference type="InterPro" id="IPR044298">
    <property type="entry name" value="MIG/MutY"/>
</dbReference>
<dbReference type="GO" id="GO:0051539">
    <property type="term" value="F:4 iron, 4 sulfur cluster binding"/>
    <property type="evidence" value="ECO:0007669"/>
    <property type="project" value="UniProtKB-UniRule"/>
</dbReference>
<proteinExistence type="inferred from homology"/>
<keyword evidence="12 13" id="KW-0326">Glycosidase</keyword>
<dbReference type="FunFam" id="3.90.79.10:FF:000026">
    <property type="entry name" value="Adenine DNA glycosylase"/>
    <property type="match status" value="1"/>
</dbReference>
<feature type="domain" description="Adenine DNA glycosylase C-terminal" evidence="14">
    <location>
        <begin position="87"/>
        <end position="213"/>
    </location>
</feature>
<dbReference type="CDD" id="cd03431">
    <property type="entry name" value="NUDIX_DNA_Glycosylase_C-MutY"/>
    <property type="match status" value="1"/>
</dbReference>
<evidence type="ECO:0000313" key="16">
    <source>
        <dbReference type="Proteomes" id="UP000015453"/>
    </source>
</evidence>